<reference evidence="1" key="1">
    <citation type="submission" date="2014-09" db="EMBL/GenBank/DDBJ databases">
        <authorList>
            <person name="Magalhaes I.L.F."/>
            <person name="Oliveira U."/>
            <person name="Santos F.R."/>
            <person name="Vidigal T.H.D.A."/>
            <person name="Brescovit A.D."/>
            <person name="Santos A.J."/>
        </authorList>
    </citation>
    <scope>NUCLEOTIDE SEQUENCE</scope>
    <source>
        <tissue evidence="1">Shoot tissue taken approximately 20 cm above the soil surface</tissue>
    </source>
</reference>
<reference evidence="1" key="2">
    <citation type="journal article" date="2015" name="Data Brief">
        <title>Shoot transcriptome of the giant reed, Arundo donax.</title>
        <authorList>
            <person name="Barrero R.A."/>
            <person name="Guerrero F.D."/>
            <person name="Moolhuijzen P."/>
            <person name="Goolsby J.A."/>
            <person name="Tidwell J."/>
            <person name="Bellgard S.E."/>
            <person name="Bellgard M.I."/>
        </authorList>
    </citation>
    <scope>NUCLEOTIDE SEQUENCE</scope>
    <source>
        <tissue evidence="1">Shoot tissue taken approximately 20 cm above the soil surface</tissue>
    </source>
</reference>
<sequence>MAKYTRYSMSFVSFLAWTSAISQHPFSANFFTKLSLYKKLTSGNSSVRSCSFTNLFALFSIFIFK</sequence>
<name>A0A0A9EPU9_ARUDO</name>
<organism evidence="1">
    <name type="scientific">Arundo donax</name>
    <name type="common">Giant reed</name>
    <name type="synonym">Donax arundinaceus</name>
    <dbReference type="NCBI Taxonomy" id="35708"/>
    <lineage>
        <taxon>Eukaryota</taxon>
        <taxon>Viridiplantae</taxon>
        <taxon>Streptophyta</taxon>
        <taxon>Embryophyta</taxon>
        <taxon>Tracheophyta</taxon>
        <taxon>Spermatophyta</taxon>
        <taxon>Magnoliopsida</taxon>
        <taxon>Liliopsida</taxon>
        <taxon>Poales</taxon>
        <taxon>Poaceae</taxon>
        <taxon>PACMAD clade</taxon>
        <taxon>Arundinoideae</taxon>
        <taxon>Arundineae</taxon>
        <taxon>Arundo</taxon>
    </lineage>
</organism>
<protein>
    <submittedName>
        <fullName evidence="1">Uncharacterized protein</fullName>
    </submittedName>
</protein>
<proteinExistence type="predicted"/>
<evidence type="ECO:0000313" key="1">
    <source>
        <dbReference type="EMBL" id="JAE02092.1"/>
    </source>
</evidence>
<dbReference type="EMBL" id="GBRH01195804">
    <property type="protein sequence ID" value="JAE02092.1"/>
    <property type="molecule type" value="Transcribed_RNA"/>
</dbReference>
<dbReference type="AlphaFoldDB" id="A0A0A9EPU9"/>
<accession>A0A0A9EPU9</accession>